<accession>A0A179FY59</accession>
<feature type="region of interest" description="Disordered" evidence="6">
    <location>
        <begin position="1"/>
        <end position="30"/>
    </location>
</feature>
<evidence type="ECO:0000259" key="7">
    <source>
        <dbReference type="PROSITE" id="PS51999"/>
    </source>
</evidence>
<dbReference type="GeneID" id="28855154"/>
<dbReference type="EMBL" id="LSBJ02000002">
    <property type="protein sequence ID" value="OAQ70605.1"/>
    <property type="molecule type" value="Genomic_DNA"/>
</dbReference>
<evidence type="ECO:0000256" key="1">
    <source>
        <dbReference type="ARBA" id="ARBA00022723"/>
    </source>
</evidence>
<evidence type="ECO:0000256" key="4">
    <source>
        <dbReference type="PROSITE-ProRule" id="PRU01343"/>
    </source>
</evidence>
<evidence type="ECO:0000256" key="6">
    <source>
        <dbReference type="SAM" id="MobiDB-lite"/>
    </source>
</evidence>
<sequence>MASSTTPRRQHHTTTPATPASDGGPQEALGSEKKRLNGLWQDGQWWCEFVPVLSPIPAPSAHGIDSTHVSSAIMTAKKVVSCIVAVAIWTRNCEPRKKATLRLVRKEGPNKGKPFWTCATYPFCKFFLWRDEAIIRESGFKAASDAEGANDQSVPPRPKTPTFTQRPLESYGIQATPSRQTGTGSDLKGVSEAVGTSFTSTQTVRETQSSSSVPSPSKRKRNDKDTWDQDDFSDLDSDEERQLAEIVDKSAEKLTPRRAVGDIFTTPVTDRRTADIVGGLPTPSVCRTLFPPSEAKRSKTVSFDEPSSSETPATPAKTPTSRPTTVNPDGPSSSPAGADAQNVADEVMELLGDQKIDPGVLRSVHELLLKAARQTKGISLGRDSARAALKEKDKKIARLQDKIRDLEVQHKYDAREITDMKAEMMRIYESH</sequence>
<dbReference type="OrthoDB" id="430051at2759"/>
<dbReference type="InterPro" id="IPR010666">
    <property type="entry name" value="Znf_GRF"/>
</dbReference>
<dbReference type="RefSeq" id="XP_018147142.1">
    <property type="nucleotide sequence ID" value="XM_018291160.1"/>
</dbReference>
<protein>
    <submittedName>
        <fullName evidence="8">Zinc finger, GRF-type</fullName>
    </submittedName>
</protein>
<feature type="coiled-coil region" evidence="5">
    <location>
        <begin position="382"/>
        <end position="409"/>
    </location>
</feature>
<keyword evidence="2 4" id="KW-0863">Zinc-finger</keyword>
<proteinExistence type="predicted"/>
<feature type="compositionally biased region" description="Polar residues" evidence="6">
    <location>
        <begin position="305"/>
        <end position="335"/>
    </location>
</feature>
<feature type="compositionally biased region" description="Polar residues" evidence="6">
    <location>
        <begin position="161"/>
        <end position="184"/>
    </location>
</feature>
<feature type="compositionally biased region" description="Acidic residues" evidence="6">
    <location>
        <begin position="228"/>
        <end position="239"/>
    </location>
</feature>
<dbReference type="PROSITE" id="PS51999">
    <property type="entry name" value="ZF_GRF"/>
    <property type="match status" value="1"/>
</dbReference>
<feature type="compositionally biased region" description="Polar residues" evidence="6">
    <location>
        <begin position="194"/>
        <end position="208"/>
    </location>
</feature>
<feature type="region of interest" description="Disordered" evidence="6">
    <location>
        <begin position="288"/>
        <end position="339"/>
    </location>
</feature>
<organism evidence="8 9">
    <name type="scientific">Pochonia chlamydosporia 170</name>
    <dbReference type="NCBI Taxonomy" id="1380566"/>
    <lineage>
        <taxon>Eukaryota</taxon>
        <taxon>Fungi</taxon>
        <taxon>Dikarya</taxon>
        <taxon>Ascomycota</taxon>
        <taxon>Pezizomycotina</taxon>
        <taxon>Sordariomycetes</taxon>
        <taxon>Hypocreomycetidae</taxon>
        <taxon>Hypocreales</taxon>
        <taxon>Clavicipitaceae</taxon>
        <taxon>Pochonia</taxon>
    </lineage>
</organism>
<evidence type="ECO:0000313" key="9">
    <source>
        <dbReference type="Proteomes" id="UP000078397"/>
    </source>
</evidence>
<keyword evidence="5" id="KW-0175">Coiled coil</keyword>
<comment type="caution">
    <text evidence="8">The sequence shown here is derived from an EMBL/GenBank/DDBJ whole genome shotgun (WGS) entry which is preliminary data.</text>
</comment>
<keyword evidence="1" id="KW-0479">Metal-binding</keyword>
<name>A0A179FY59_METCM</name>
<feature type="compositionally biased region" description="Low complexity" evidence="6">
    <location>
        <begin position="1"/>
        <end position="21"/>
    </location>
</feature>
<dbReference type="KEGG" id="pchm:VFPPC_13383"/>
<feature type="region of interest" description="Disordered" evidence="6">
    <location>
        <begin position="145"/>
        <end position="239"/>
    </location>
</feature>
<dbReference type="Proteomes" id="UP000078397">
    <property type="component" value="Unassembled WGS sequence"/>
</dbReference>
<dbReference type="AlphaFoldDB" id="A0A179FY59"/>
<keyword evidence="9" id="KW-1185">Reference proteome</keyword>
<dbReference type="GO" id="GO:0008270">
    <property type="term" value="F:zinc ion binding"/>
    <property type="evidence" value="ECO:0007669"/>
    <property type="project" value="UniProtKB-KW"/>
</dbReference>
<reference evidence="8 9" key="1">
    <citation type="journal article" date="2016" name="PLoS Pathog.">
        <title>Biosynthesis of antibiotic leucinostatins in bio-control fungus Purpureocillium lilacinum and their inhibition on phytophthora revealed by genome mining.</title>
        <authorList>
            <person name="Wang G."/>
            <person name="Liu Z."/>
            <person name="Lin R."/>
            <person name="Li E."/>
            <person name="Mao Z."/>
            <person name="Ling J."/>
            <person name="Yang Y."/>
            <person name="Yin W.B."/>
            <person name="Xie B."/>
        </authorList>
    </citation>
    <scope>NUCLEOTIDE SEQUENCE [LARGE SCALE GENOMIC DNA]</scope>
    <source>
        <strain evidence="8">170</strain>
    </source>
</reference>
<gene>
    <name evidence="8" type="ORF">VFPPC_13383</name>
</gene>
<feature type="domain" description="GRF-type" evidence="7">
    <location>
        <begin position="93"/>
        <end position="133"/>
    </location>
</feature>
<evidence type="ECO:0000256" key="2">
    <source>
        <dbReference type="ARBA" id="ARBA00022771"/>
    </source>
</evidence>
<evidence type="ECO:0000313" key="8">
    <source>
        <dbReference type="EMBL" id="OAQ70605.1"/>
    </source>
</evidence>
<keyword evidence="3" id="KW-0862">Zinc</keyword>
<evidence type="ECO:0000256" key="5">
    <source>
        <dbReference type="SAM" id="Coils"/>
    </source>
</evidence>
<evidence type="ECO:0000256" key="3">
    <source>
        <dbReference type="ARBA" id="ARBA00022833"/>
    </source>
</evidence>
<dbReference type="Pfam" id="PF06839">
    <property type="entry name" value="Zn_ribbon_GRF"/>
    <property type="match status" value="1"/>
</dbReference>